<protein>
    <submittedName>
        <fullName evidence="1">Uncharacterized protein</fullName>
    </submittedName>
</protein>
<dbReference type="EMBL" id="BGPR01000612">
    <property type="protein sequence ID" value="GBM28491.1"/>
    <property type="molecule type" value="Genomic_DNA"/>
</dbReference>
<proteinExistence type="predicted"/>
<evidence type="ECO:0000313" key="2">
    <source>
        <dbReference type="Proteomes" id="UP000499080"/>
    </source>
</evidence>
<name>A0A4Y2EI56_ARAVE</name>
<dbReference type="Proteomes" id="UP000499080">
    <property type="component" value="Unassembled WGS sequence"/>
</dbReference>
<evidence type="ECO:0000313" key="1">
    <source>
        <dbReference type="EMBL" id="GBM28491.1"/>
    </source>
</evidence>
<accession>A0A4Y2EI56</accession>
<gene>
    <name evidence="1" type="ORF">AVEN_135659_1</name>
</gene>
<reference evidence="1 2" key="1">
    <citation type="journal article" date="2019" name="Sci. Rep.">
        <title>Orb-weaving spider Araneus ventricosus genome elucidates the spidroin gene catalogue.</title>
        <authorList>
            <person name="Kono N."/>
            <person name="Nakamura H."/>
            <person name="Ohtoshi R."/>
            <person name="Moran D.A.P."/>
            <person name="Shinohara A."/>
            <person name="Yoshida Y."/>
            <person name="Fujiwara M."/>
            <person name="Mori M."/>
            <person name="Tomita M."/>
            <person name="Arakawa K."/>
        </authorList>
    </citation>
    <scope>NUCLEOTIDE SEQUENCE [LARGE SCALE GENOMIC DNA]</scope>
</reference>
<comment type="caution">
    <text evidence="1">The sequence shown here is derived from an EMBL/GenBank/DDBJ whole genome shotgun (WGS) entry which is preliminary data.</text>
</comment>
<dbReference type="AlphaFoldDB" id="A0A4Y2EI56"/>
<sequence length="113" mass="12330">MQALVVEYLCRQMQKVWISSYSGDTFPFITTNTFAPMRTTGGTQSISFQQPCVVTGGTYRHEGTIPLMGPWTKVIQILPVTRQILEMNVGANGITPTFKLGDVLGSSNGMVLA</sequence>
<organism evidence="1 2">
    <name type="scientific">Araneus ventricosus</name>
    <name type="common">Orbweaver spider</name>
    <name type="synonym">Epeira ventricosa</name>
    <dbReference type="NCBI Taxonomy" id="182803"/>
    <lineage>
        <taxon>Eukaryota</taxon>
        <taxon>Metazoa</taxon>
        <taxon>Ecdysozoa</taxon>
        <taxon>Arthropoda</taxon>
        <taxon>Chelicerata</taxon>
        <taxon>Arachnida</taxon>
        <taxon>Araneae</taxon>
        <taxon>Araneomorphae</taxon>
        <taxon>Entelegynae</taxon>
        <taxon>Araneoidea</taxon>
        <taxon>Araneidae</taxon>
        <taxon>Araneus</taxon>
    </lineage>
</organism>
<keyword evidence="2" id="KW-1185">Reference proteome</keyword>